<keyword evidence="2" id="KW-1185">Reference proteome</keyword>
<dbReference type="EMBL" id="JACJIA010000018">
    <property type="protein sequence ID" value="MBA8956810.1"/>
    <property type="molecule type" value="Genomic_DNA"/>
</dbReference>
<dbReference type="AlphaFoldDB" id="A0A7W3LYQ3"/>
<protein>
    <submittedName>
        <fullName evidence="1">Uncharacterized protein</fullName>
    </submittedName>
</protein>
<accession>A0A7W3LYQ3</accession>
<organism evidence="1 2">
    <name type="scientific">Actinomadura namibiensis</name>
    <dbReference type="NCBI Taxonomy" id="182080"/>
    <lineage>
        <taxon>Bacteria</taxon>
        <taxon>Bacillati</taxon>
        <taxon>Actinomycetota</taxon>
        <taxon>Actinomycetes</taxon>
        <taxon>Streptosporangiales</taxon>
        <taxon>Thermomonosporaceae</taxon>
        <taxon>Actinomadura</taxon>
    </lineage>
</organism>
<sequence>MSATIEYRLDGRRWTHSFTSRRFGDEELPDVLGESGLSLDRFLDEEGGWILARPA</sequence>
<proteinExistence type="predicted"/>
<gene>
    <name evidence="1" type="ORF">HNR61_008500</name>
</gene>
<evidence type="ECO:0000313" key="1">
    <source>
        <dbReference type="EMBL" id="MBA8956810.1"/>
    </source>
</evidence>
<evidence type="ECO:0000313" key="2">
    <source>
        <dbReference type="Proteomes" id="UP000572680"/>
    </source>
</evidence>
<reference evidence="1 2" key="1">
    <citation type="submission" date="2020-08" db="EMBL/GenBank/DDBJ databases">
        <title>Genomic Encyclopedia of Type Strains, Phase IV (KMG-IV): sequencing the most valuable type-strain genomes for metagenomic binning, comparative biology and taxonomic classification.</title>
        <authorList>
            <person name="Goeker M."/>
        </authorList>
    </citation>
    <scope>NUCLEOTIDE SEQUENCE [LARGE SCALE GENOMIC DNA]</scope>
    <source>
        <strain evidence="1 2">DSM 44197</strain>
    </source>
</reference>
<name>A0A7W3LYQ3_ACTNM</name>
<dbReference type="RefSeq" id="WP_182848694.1">
    <property type="nucleotide sequence ID" value="NZ_BAAALP010000054.1"/>
</dbReference>
<dbReference type="Proteomes" id="UP000572680">
    <property type="component" value="Unassembled WGS sequence"/>
</dbReference>
<comment type="caution">
    <text evidence="1">The sequence shown here is derived from an EMBL/GenBank/DDBJ whole genome shotgun (WGS) entry which is preliminary data.</text>
</comment>